<accession>A0A2G1VSZ0</accession>
<comment type="caution">
    <text evidence="1">The sequence shown here is derived from an EMBL/GenBank/DDBJ whole genome shotgun (WGS) entry which is preliminary data.</text>
</comment>
<dbReference type="AlphaFoldDB" id="A0A2G1VSZ0"/>
<proteinExistence type="predicted"/>
<sequence>MKILHLLQAGFIMLLLLSAAFADKLIKNPVISEKLTLGAGIILMVLVIKFQHTDSSNKETSQKSLNC</sequence>
<evidence type="ECO:0000313" key="2">
    <source>
        <dbReference type="Proteomes" id="UP000229433"/>
    </source>
</evidence>
<dbReference type="RefSeq" id="WP_099645739.1">
    <property type="nucleotide sequence ID" value="NZ_KZ319289.1"/>
</dbReference>
<keyword evidence="2" id="KW-1185">Reference proteome</keyword>
<protein>
    <recommendedName>
        <fullName evidence="3">Gliding motility protein GldL</fullName>
    </recommendedName>
</protein>
<gene>
    <name evidence="1" type="ORF">CJ305_07975</name>
</gene>
<reference evidence="1 2" key="1">
    <citation type="submission" date="2017-08" db="EMBL/GenBank/DDBJ databases">
        <title>The whole genome shortgun sequences of strain Leeuwenhoekiella nanhaiensis G18 from the South China Sea.</title>
        <authorList>
            <person name="Liu Q."/>
        </authorList>
    </citation>
    <scope>NUCLEOTIDE SEQUENCE [LARGE SCALE GENOMIC DNA]</scope>
    <source>
        <strain evidence="1 2">G18</strain>
    </source>
</reference>
<organism evidence="1 2">
    <name type="scientific">Leeuwenhoekiella nanhaiensis</name>
    <dbReference type="NCBI Taxonomy" id="1655491"/>
    <lineage>
        <taxon>Bacteria</taxon>
        <taxon>Pseudomonadati</taxon>
        <taxon>Bacteroidota</taxon>
        <taxon>Flavobacteriia</taxon>
        <taxon>Flavobacteriales</taxon>
        <taxon>Flavobacteriaceae</taxon>
        <taxon>Leeuwenhoekiella</taxon>
    </lineage>
</organism>
<name>A0A2G1VSZ0_9FLAO</name>
<evidence type="ECO:0008006" key="3">
    <source>
        <dbReference type="Google" id="ProtNLM"/>
    </source>
</evidence>
<dbReference type="Proteomes" id="UP000229433">
    <property type="component" value="Unassembled WGS sequence"/>
</dbReference>
<evidence type="ECO:0000313" key="1">
    <source>
        <dbReference type="EMBL" id="PHQ29898.1"/>
    </source>
</evidence>
<dbReference type="EMBL" id="NQXA01000003">
    <property type="protein sequence ID" value="PHQ29898.1"/>
    <property type="molecule type" value="Genomic_DNA"/>
</dbReference>